<name>A0A9J6EG86_RHIMP</name>
<feature type="compositionally biased region" description="Basic and acidic residues" evidence="1">
    <location>
        <begin position="138"/>
        <end position="151"/>
    </location>
</feature>
<reference evidence="2" key="2">
    <citation type="submission" date="2021-09" db="EMBL/GenBank/DDBJ databases">
        <authorList>
            <person name="Jia N."/>
            <person name="Wang J."/>
            <person name="Shi W."/>
            <person name="Du L."/>
            <person name="Sun Y."/>
            <person name="Zhan W."/>
            <person name="Jiang J."/>
            <person name="Wang Q."/>
            <person name="Zhang B."/>
            <person name="Ji P."/>
            <person name="Sakyi L.B."/>
            <person name="Cui X."/>
            <person name="Yuan T."/>
            <person name="Jiang B."/>
            <person name="Yang W."/>
            <person name="Lam T.T.-Y."/>
            <person name="Chang Q."/>
            <person name="Ding S."/>
            <person name="Wang X."/>
            <person name="Zhu J."/>
            <person name="Ruan X."/>
            <person name="Zhao L."/>
            <person name="Wei J."/>
            <person name="Que T."/>
            <person name="Du C."/>
            <person name="Cheng J."/>
            <person name="Dai P."/>
            <person name="Han X."/>
            <person name="Huang E."/>
            <person name="Gao Y."/>
            <person name="Liu J."/>
            <person name="Shao H."/>
            <person name="Ye R."/>
            <person name="Li L."/>
            <person name="Wei W."/>
            <person name="Wang X."/>
            <person name="Wang C."/>
            <person name="Huo Q."/>
            <person name="Li W."/>
            <person name="Guo W."/>
            <person name="Chen H."/>
            <person name="Chen S."/>
            <person name="Zhou L."/>
            <person name="Zhou L."/>
            <person name="Ni X."/>
            <person name="Tian J."/>
            <person name="Zhou Y."/>
            <person name="Sheng Y."/>
            <person name="Liu T."/>
            <person name="Pan Y."/>
            <person name="Xia L."/>
            <person name="Li J."/>
            <person name="Zhao F."/>
            <person name="Cao W."/>
        </authorList>
    </citation>
    <scope>NUCLEOTIDE SEQUENCE</scope>
    <source>
        <strain evidence="2">Rmic-2018</strain>
        <tissue evidence="2">Larvae</tissue>
    </source>
</reference>
<dbReference type="AlphaFoldDB" id="A0A9J6EG86"/>
<organism evidence="2 3">
    <name type="scientific">Rhipicephalus microplus</name>
    <name type="common">Cattle tick</name>
    <name type="synonym">Boophilus microplus</name>
    <dbReference type="NCBI Taxonomy" id="6941"/>
    <lineage>
        <taxon>Eukaryota</taxon>
        <taxon>Metazoa</taxon>
        <taxon>Ecdysozoa</taxon>
        <taxon>Arthropoda</taxon>
        <taxon>Chelicerata</taxon>
        <taxon>Arachnida</taxon>
        <taxon>Acari</taxon>
        <taxon>Parasitiformes</taxon>
        <taxon>Ixodida</taxon>
        <taxon>Ixodoidea</taxon>
        <taxon>Ixodidae</taxon>
        <taxon>Rhipicephalinae</taxon>
        <taxon>Rhipicephalus</taxon>
        <taxon>Boophilus</taxon>
    </lineage>
</organism>
<reference evidence="2" key="1">
    <citation type="journal article" date="2020" name="Cell">
        <title>Large-Scale Comparative Analyses of Tick Genomes Elucidate Their Genetic Diversity and Vector Capacities.</title>
        <authorList>
            <consortium name="Tick Genome and Microbiome Consortium (TIGMIC)"/>
            <person name="Jia N."/>
            <person name="Wang J."/>
            <person name="Shi W."/>
            <person name="Du L."/>
            <person name="Sun Y."/>
            <person name="Zhan W."/>
            <person name="Jiang J.F."/>
            <person name="Wang Q."/>
            <person name="Zhang B."/>
            <person name="Ji P."/>
            <person name="Bell-Sakyi L."/>
            <person name="Cui X.M."/>
            <person name="Yuan T.T."/>
            <person name="Jiang B.G."/>
            <person name="Yang W.F."/>
            <person name="Lam T.T."/>
            <person name="Chang Q.C."/>
            <person name="Ding S.J."/>
            <person name="Wang X.J."/>
            <person name="Zhu J.G."/>
            <person name="Ruan X.D."/>
            <person name="Zhao L."/>
            <person name="Wei J.T."/>
            <person name="Ye R.Z."/>
            <person name="Que T.C."/>
            <person name="Du C.H."/>
            <person name="Zhou Y.H."/>
            <person name="Cheng J.X."/>
            <person name="Dai P.F."/>
            <person name="Guo W.B."/>
            <person name="Han X.H."/>
            <person name="Huang E.J."/>
            <person name="Li L.F."/>
            <person name="Wei W."/>
            <person name="Gao Y.C."/>
            <person name="Liu J.Z."/>
            <person name="Shao H.Z."/>
            <person name="Wang X."/>
            <person name="Wang C.C."/>
            <person name="Yang T.C."/>
            <person name="Huo Q.B."/>
            <person name="Li W."/>
            <person name="Chen H.Y."/>
            <person name="Chen S.E."/>
            <person name="Zhou L.G."/>
            <person name="Ni X.B."/>
            <person name="Tian J.H."/>
            <person name="Sheng Y."/>
            <person name="Liu T."/>
            <person name="Pan Y.S."/>
            <person name="Xia L.Y."/>
            <person name="Li J."/>
            <person name="Zhao F."/>
            <person name="Cao W.C."/>
        </authorList>
    </citation>
    <scope>NUCLEOTIDE SEQUENCE</scope>
    <source>
        <strain evidence="2">Rmic-2018</strain>
    </source>
</reference>
<evidence type="ECO:0000313" key="2">
    <source>
        <dbReference type="EMBL" id="KAH8033483.1"/>
    </source>
</evidence>
<protein>
    <submittedName>
        <fullName evidence="2">Uncharacterized protein</fullName>
    </submittedName>
</protein>
<feature type="compositionally biased region" description="Low complexity" evidence="1">
    <location>
        <begin position="127"/>
        <end position="137"/>
    </location>
</feature>
<evidence type="ECO:0000256" key="1">
    <source>
        <dbReference type="SAM" id="MobiDB-lite"/>
    </source>
</evidence>
<feature type="region of interest" description="Disordered" evidence="1">
    <location>
        <begin position="368"/>
        <end position="515"/>
    </location>
</feature>
<feature type="compositionally biased region" description="Polar residues" evidence="1">
    <location>
        <begin position="378"/>
        <end position="389"/>
    </location>
</feature>
<feature type="compositionally biased region" description="Basic residues" evidence="1">
    <location>
        <begin position="470"/>
        <end position="480"/>
    </location>
</feature>
<proteinExistence type="predicted"/>
<gene>
    <name evidence="2" type="ORF">HPB51_013286</name>
</gene>
<evidence type="ECO:0000313" key="3">
    <source>
        <dbReference type="Proteomes" id="UP000821866"/>
    </source>
</evidence>
<comment type="caution">
    <text evidence="2">The sequence shown here is derived from an EMBL/GenBank/DDBJ whole genome shotgun (WGS) entry which is preliminary data.</text>
</comment>
<feature type="region of interest" description="Disordered" evidence="1">
    <location>
        <begin position="55"/>
        <end position="87"/>
    </location>
</feature>
<feature type="compositionally biased region" description="Polar residues" evidence="1">
    <location>
        <begin position="73"/>
        <end position="87"/>
    </location>
</feature>
<feature type="compositionally biased region" description="Polar residues" evidence="1">
    <location>
        <begin position="110"/>
        <end position="120"/>
    </location>
</feature>
<keyword evidence="3" id="KW-1185">Reference proteome</keyword>
<feature type="region of interest" description="Disordered" evidence="1">
    <location>
        <begin position="264"/>
        <end position="309"/>
    </location>
</feature>
<feature type="region of interest" description="Disordered" evidence="1">
    <location>
        <begin position="100"/>
        <end position="152"/>
    </location>
</feature>
<dbReference type="Proteomes" id="UP000821866">
    <property type="component" value="Chromosome 2"/>
</dbReference>
<dbReference type="EMBL" id="JABSTU010000004">
    <property type="protein sequence ID" value="KAH8033483.1"/>
    <property type="molecule type" value="Genomic_DNA"/>
</dbReference>
<accession>A0A9J6EG86</accession>
<feature type="compositionally biased region" description="Basic residues" evidence="1">
    <location>
        <begin position="58"/>
        <end position="67"/>
    </location>
</feature>
<sequence length="637" mass="71856">MNHSLKESNLFSSCSQRSWYLCFVYDRKPAAGASATGSSPSSSEPHPIEVFSTVIVPKCKRKTKQKPKPSFGFESTSRGPDNKPSNMETDLLELLVHFRTQQESQHEAKNTTTSRMMSSSKCKRLSAGKSKISSSKSAKGDDEAFDHDTRKPKLTKQSAVDIITQLRDFLRENGPSEEHDLRKALSISEVQMILDMDGTITAFLGRSQSFEVIYEDSSTFVYYNCTDDEDDHLAETFAEFLNDSILQDGFADDYVRQGKSVLSSDSSVGVSAGGGGDNEPAACRKKNASSQVSSRRRHHSRALQDMQQTYDAKVKTQNCQSAQISGLKSGVQKHDVKITQFKHRPNAIPESQACKPLQIDDKFRIVERTSPPRDLVPQRTTENVNNVSTSKKDRKSRATHEPGAQACSRESKPRPFSNASPPQQPKSEQKPLVLPVRRIPSFMSLIRGISPPRHRQIIEKKDGFPNGPRSRPKQTPRWRHLPLPPKSEKSHARPTQPTPQPVYRKRRSTRYKTEERPCSIPIGQNTLLMPQSRPRSPPESRQKELTKFWSFPAIPRPQPALGGVEGYHSFLPLLERSYGDNPLRQRPSHCLLPIKSCPHLDKMQRKNNAHFPLHQHPSQCLRCIKNHPHIDQKLRSG</sequence>